<evidence type="ECO:0000313" key="2">
    <source>
        <dbReference type="Proteomes" id="UP000007178"/>
    </source>
</evidence>
<evidence type="ECO:0000313" key="1">
    <source>
        <dbReference type="EMBL" id="AEZ65588.1"/>
    </source>
</evidence>
<dbReference type="KEGG" id="vg:14013893"/>
<protein>
    <submittedName>
        <fullName evidence="1">Uncharacterized protein</fullName>
    </submittedName>
</protein>
<proteinExistence type="predicted"/>
<keyword evidence="2" id="KW-1185">Reference proteome</keyword>
<organism evidence="1 2">
    <name type="scientific">Cyanophage S-TIM5</name>
    <dbReference type="NCBI Taxonomy" id="1137745"/>
    <lineage>
        <taxon>Viruses</taxon>
        <taxon>Duplodnaviria</taxon>
        <taxon>Heunggongvirae</taxon>
        <taxon>Uroviricota</taxon>
        <taxon>Caudoviricetes</taxon>
        <taxon>Aurunvirus</taxon>
        <taxon>Aurunvirus STIM5</taxon>
    </lineage>
</organism>
<dbReference type="EMBL" id="JQ245707">
    <property type="protein sequence ID" value="AEZ65588.1"/>
    <property type="molecule type" value="Genomic_DNA"/>
</dbReference>
<accession>H6WG42</accession>
<dbReference type="Proteomes" id="UP000007178">
    <property type="component" value="Segment"/>
</dbReference>
<dbReference type="GeneID" id="14013893"/>
<sequence>MKKPTVWPEIYVSLKFLQRKDIVQKVVRTDEDTCHVTYDHPVFGTVTEIFQMLFKKNLICLKCCFPHEMQNAEEMEIVKDYYNNFILEGHDTYLEYNNENLGWYVLSRNVEDEEKEAIRGI</sequence>
<dbReference type="RefSeq" id="YP_007006000.1">
    <property type="nucleotide sequence ID" value="NC_019516.2"/>
</dbReference>
<reference evidence="1 2" key="1">
    <citation type="journal article" date="2012" name="Proc. Natl. Acad. Sci. U.S.A.">
        <title>A novel lineage of myoviruses infecting cyanobacteria is widespread in the oceans.</title>
        <authorList>
            <person name="Sabehi G."/>
            <person name="Shaulov L."/>
            <person name="Silver D.H."/>
            <person name="Yanai I."/>
            <person name="Harel A."/>
            <person name="Lindell D."/>
        </authorList>
    </citation>
    <scope>NUCLEOTIDE SEQUENCE [LARGE SCALE GENOMIC DNA]</scope>
</reference>
<name>H6WG42_9CAUD</name>